<comment type="caution">
    <text evidence="1">The sequence shown here is derived from an EMBL/GenBank/DDBJ whole genome shotgun (WGS) entry which is preliminary data.</text>
</comment>
<organism evidence="1 2">
    <name type="scientific">Lactobacillus intestinalis</name>
    <dbReference type="NCBI Taxonomy" id="151781"/>
    <lineage>
        <taxon>Bacteria</taxon>
        <taxon>Bacillati</taxon>
        <taxon>Bacillota</taxon>
        <taxon>Bacilli</taxon>
        <taxon>Lactobacillales</taxon>
        <taxon>Lactobacillaceae</taxon>
        <taxon>Lactobacillus</taxon>
    </lineage>
</organism>
<protein>
    <submittedName>
        <fullName evidence="1">Uncharacterized protein</fullName>
    </submittedName>
</protein>
<evidence type="ECO:0000313" key="2">
    <source>
        <dbReference type="Proteomes" id="UP000309117"/>
    </source>
</evidence>
<dbReference type="Proteomes" id="UP000309117">
    <property type="component" value="Unassembled WGS sequence"/>
</dbReference>
<dbReference type="EMBL" id="SRYV01000010">
    <property type="protein sequence ID" value="TGY14655.1"/>
    <property type="molecule type" value="Genomic_DNA"/>
</dbReference>
<dbReference type="RefSeq" id="WP_135960548.1">
    <property type="nucleotide sequence ID" value="NZ_AQFR02000003.1"/>
</dbReference>
<evidence type="ECO:0000313" key="1">
    <source>
        <dbReference type="EMBL" id="TGY14655.1"/>
    </source>
</evidence>
<proteinExistence type="predicted"/>
<dbReference type="AlphaFoldDB" id="A0A4S2BKJ3"/>
<name>A0A4S2BKJ3_9LACO</name>
<gene>
    <name evidence="1" type="ORF">E5351_06310</name>
</gene>
<reference evidence="1 2" key="1">
    <citation type="submission" date="2019-04" db="EMBL/GenBank/DDBJ databases">
        <title>Microbes associate with the intestines of laboratory mice.</title>
        <authorList>
            <person name="Navarre W."/>
            <person name="Wong E."/>
            <person name="Huang K."/>
            <person name="Tropini C."/>
            <person name="Ng K."/>
            <person name="Yu B."/>
        </authorList>
    </citation>
    <scope>NUCLEOTIDE SEQUENCE [LARGE SCALE GENOMIC DNA]</scope>
    <source>
        <strain evidence="1 2">NM61_E11</strain>
    </source>
</reference>
<accession>A0A4S2BKJ3</accession>
<sequence>MNNLTQIKGKDSTLTGLPQKFNLKSQDQHQLSKFEEILFSDSIYYPFSPLRHINEKFVDFITESGKNLIIDFVFAPETSNKILNELIWISKKYLAANKQLIDYDKIKNNWIWILSLSFSYISKSIPFTKEEFLNKIKNN</sequence>